<dbReference type="InterPro" id="IPR010466">
    <property type="entry name" value="DUF1058"/>
</dbReference>
<dbReference type="InterPro" id="IPR003646">
    <property type="entry name" value="SH3-like_bac-type"/>
</dbReference>
<keyword evidence="4" id="KW-1185">Reference proteome</keyword>
<dbReference type="Pfam" id="PF06347">
    <property type="entry name" value="SH3_4"/>
    <property type="match status" value="2"/>
</dbReference>
<protein>
    <submittedName>
        <fullName evidence="3">SH3-like domain-containing protein</fullName>
    </submittedName>
</protein>
<dbReference type="EMBL" id="FNNA01000002">
    <property type="protein sequence ID" value="SDW92838.1"/>
    <property type="molecule type" value="Genomic_DNA"/>
</dbReference>
<accession>A0A1H2XJF9</accession>
<feature type="domain" description="SH3b" evidence="2">
    <location>
        <begin position="192"/>
        <end position="253"/>
    </location>
</feature>
<dbReference type="STRING" id="1545044.SAMN05444276_102529"/>
<feature type="domain" description="SH3b" evidence="2">
    <location>
        <begin position="128"/>
        <end position="191"/>
    </location>
</feature>
<dbReference type="Gene3D" id="2.30.30.40">
    <property type="entry name" value="SH3 Domains"/>
    <property type="match status" value="2"/>
</dbReference>
<feature type="region of interest" description="Disordered" evidence="1">
    <location>
        <begin position="39"/>
        <end position="65"/>
    </location>
</feature>
<evidence type="ECO:0000259" key="2">
    <source>
        <dbReference type="SMART" id="SM00287"/>
    </source>
</evidence>
<organism evidence="3 4">
    <name type="scientific">Paracoccus sanguinis</name>
    <dbReference type="NCBI Taxonomy" id="1545044"/>
    <lineage>
        <taxon>Bacteria</taxon>
        <taxon>Pseudomonadati</taxon>
        <taxon>Pseudomonadota</taxon>
        <taxon>Alphaproteobacteria</taxon>
        <taxon>Rhodobacterales</taxon>
        <taxon>Paracoccaceae</taxon>
        <taxon>Paracoccus</taxon>
    </lineage>
</organism>
<dbReference type="SMART" id="SM00287">
    <property type="entry name" value="SH3b"/>
    <property type="match status" value="2"/>
</dbReference>
<gene>
    <name evidence="3" type="ORF">SAMN05444276_102529</name>
</gene>
<reference evidence="4" key="1">
    <citation type="submission" date="2016-10" db="EMBL/GenBank/DDBJ databases">
        <authorList>
            <person name="Varghese N."/>
            <person name="Submissions S."/>
        </authorList>
    </citation>
    <scope>NUCLEOTIDE SEQUENCE [LARGE SCALE GENOMIC DNA]</scope>
    <source>
        <strain evidence="4">DSM 29303</strain>
    </source>
</reference>
<proteinExistence type="predicted"/>
<evidence type="ECO:0000313" key="3">
    <source>
        <dbReference type="EMBL" id="SDW92838.1"/>
    </source>
</evidence>
<name>A0A1H2XJF9_9RHOB</name>
<evidence type="ECO:0000256" key="1">
    <source>
        <dbReference type="SAM" id="MobiDB-lite"/>
    </source>
</evidence>
<dbReference type="AlphaFoldDB" id="A0A1H2XJF9"/>
<dbReference type="Proteomes" id="UP000182944">
    <property type="component" value="Unassembled WGS sequence"/>
</dbReference>
<evidence type="ECO:0000313" key="4">
    <source>
        <dbReference type="Proteomes" id="UP000182944"/>
    </source>
</evidence>
<feature type="compositionally biased region" description="Basic and acidic residues" evidence="1">
    <location>
        <begin position="109"/>
        <end position="119"/>
    </location>
</feature>
<feature type="region of interest" description="Disordered" evidence="1">
    <location>
        <begin position="109"/>
        <end position="144"/>
    </location>
</feature>
<sequence>MARALFSAPFARRSAGRIAATAVLLGGVALAVVGAGSGEAAPQAGVPGATAAQPKSAPAGQGGKLSAGAVADGGAAGDGAAVAEGAGEGAPAAIDVNPTDITADSLISRHQDAPRDPHRGPVTNLPLPRYVSLKGGEGNARRGPSLSHRIDWVFRHPGMPLRVVAEFGHWRRVEDQDGAGGWVHYSLLSGVRTAIITTDMAELRARPDTNGTVIARAEAGAIVRLHECNRDWCRVSGGGEKGWVIKTSLWGVDAAETRD</sequence>